<sequence>MELFKKRKPVPRVVHLIRQREIQESTSRTFGRKLRSLPTFLKRLGLETELKGHDGCVNCLEWNESGTILASASDDQHVILWNPFRYEKKLTLQTGHIGNIFTVKFMPKSNDSIIVTGAGDHKIRVHDISISDTLLICNCHFNRVKRVATAPSVPFLFWSACEDGLIMQYDLREKHTCKSSDQRTVLVNLVNHVGRSVEAKCININPRRPELIAVGANDPYIRMYDRRMIKLSQRPQSPEMDLSPFGRSDPDQNIALGCVQYFVAGHLRSRDICKKYSTTYLTFNDDGDELLANMGGEQIYLFDINSQGSSRSFVVPVELGKNHEDCNGLTRDESDTTVLVTELSHKNILELSPEVEELHQKANKAFEDEQYAKAITLYNEAISLCPYSAILYGNRAGTYLKRNWSGDVYAALRDCRVALTLDPQHVKAHYRLAKCLFELKKVNEARIVMENFRKKFPKYSNNTVCESLRNDIEDAIALEEERPSSKSSDGRISDTETKWRDDAIGETERFCGHCNTITDIKEANFFGDNNQYIVAGSDDGSFFIWDRDTTNIVRVLKGDERIVNCLQPHPSISLLATSGIEPVIRLWSPLPEDGSVNVWEVENTNDAAVANSERMNTDQFDVMLLNMGYRFPSGSVVSFQNDDDDDDEDRHEFFRHQGNCRTS</sequence>
<name>A0ACC2NQ00_9HYME</name>
<reference evidence="1" key="1">
    <citation type="submission" date="2023-04" db="EMBL/GenBank/DDBJ databases">
        <title>A chromosome-level genome assembly of the parasitoid wasp Eretmocerus hayati.</title>
        <authorList>
            <person name="Zhong Y."/>
            <person name="Liu S."/>
            <person name="Liu Y."/>
        </authorList>
    </citation>
    <scope>NUCLEOTIDE SEQUENCE</scope>
    <source>
        <strain evidence="1">ZJU_SS_LIU_2023</strain>
    </source>
</reference>
<organism evidence="1 2">
    <name type="scientific">Eretmocerus hayati</name>
    <dbReference type="NCBI Taxonomy" id="131215"/>
    <lineage>
        <taxon>Eukaryota</taxon>
        <taxon>Metazoa</taxon>
        <taxon>Ecdysozoa</taxon>
        <taxon>Arthropoda</taxon>
        <taxon>Hexapoda</taxon>
        <taxon>Insecta</taxon>
        <taxon>Pterygota</taxon>
        <taxon>Neoptera</taxon>
        <taxon>Endopterygota</taxon>
        <taxon>Hymenoptera</taxon>
        <taxon>Apocrita</taxon>
        <taxon>Proctotrupomorpha</taxon>
        <taxon>Chalcidoidea</taxon>
        <taxon>Aphelinidae</taxon>
        <taxon>Aphelininae</taxon>
        <taxon>Eretmocerus</taxon>
    </lineage>
</organism>
<keyword evidence="2" id="KW-1185">Reference proteome</keyword>
<dbReference type="Proteomes" id="UP001239111">
    <property type="component" value="Chromosome 3"/>
</dbReference>
<proteinExistence type="predicted"/>
<dbReference type="EMBL" id="CM056743">
    <property type="protein sequence ID" value="KAJ8672903.1"/>
    <property type="molecule type" value="Genomic_DNA"/>
</dbReference>
<comment type="caution">
    <text evidence="1">The sequence shown here is derived from an EMBL/GenBank/DDBJ whole genome shotgun (WGS) entry which is preliminary data.</text>
</comment>
<protein>
    <submittedName>
        <fullName evidence="1">Uncharacterized protein</fullName>
    </submittedName>
</protein>
<evidence type="ECO:0000313" key="1">
    <source>
        <dbReference type="EMBL" id="KAJ8672903.1"/>
    </source>
</evidence>
<accession>A0ACC2NQ00</accession>
<evidence type="ECO:0000313" key="2">
    <source>
        <dbReference type="Proteomes" id="UP001239111"/>
    </source>
</evidence>
<gene>
    <name evidence="1" type="ORF">QAD02_004164</name>
</gene>